<dbReference type="SUPFAM" id="SSF52096">
    <property type="entry name" value="ClpP/crotonase"/>
    <property type="match status" value="1"/>
</dbReference>
<dbReference type="EnsemblPlants" id="Ma11_t21350.1">
    <property type="protein sequence ID" value="Ma11_p21350.1"/>
    <property type="gene ID" value="Ma11_g21350"/>
</dbReference>
<evidence type="ECO:0000313" key="1">
    <source>
        <dbReference type="EMBL" id="CAG1865252.1"/>
    </source>
</evidence>
<protein>
    <submittedName>
        <fullName evidence="1">(wild Malaysian banana) hypothetical protein</fullName>
    </submittedName>
</protein>
<dbReference type="AlphaFoldDB" id="A0A804LAA1"/>
<organism evidence="2 3">
    <name type="scientific">Musa acuminata subsp. malaccensis</name>
    <name type="common">Wild banana</name>
    <name type="synonym">Musa malaccensis</name>
    <dbReference type="NCBI Taxonomy" id="214687"/>
    <lineage>
        <taxon>Eukaryota</taxon>
        <taxon>Viridiplantae</taxon>
        <taxon>Streptophyta</taxon>
        <taxon>Embryophyta</taxon>
        <taxon>Tracheophyta</taxon>
        <taxon>Spermatophyta</taxon>
        <taxon>Magnoliopsida</taxon>
        <taxon>Liliopsida</taxon>
        <taxon>Zingiberales</taxon>
        <taxon>Musaceae</taxon>
        <taxon>Musa</taxon>
    </lineage>
</organism>
<reference evidence="1" key="1">
    <citation type="submission" date="2021-03" db="EMBL/GenBank/DDBJ databases">
        <authorList>
            <consortium name="Genoscope - CEA"/>
            <person name="William W."/>
        </authorList>
    </citation>
    <scope>NUCLEOTIDE SEQUENCE</scope>
    <source>
        <strain evidence="1">Doubled-haploid Pahang</strain>
    </source>
</reference>
<keyword evidence="3" id="KW-1185">Reference proteome</keyword>
<reference evidence="2" key="2">
    <citation type="submission" date="2021-05" db="UniProtKB">
        <authorList>
            <consortium name="EnsemblPlants"/>
        </authorList>
    </citation>
    <scope>IDENTIFICATION</scope>
    <source>
        <strain evidence="2">subsp. malaccensis</strain>
    </source>
</reference>
<proteinExistence type="predicted"/>
<dbReference type="Gene3D" id="3.90.226.10">
    <property type="entry name" value="2-enoyl-CoA Hydratase, Chain A, domain 1"/>
    <property type="match status" value="1"/>
</dbReference>
<sequence length="106" mass="11772">MSLEILKSTLSRHPGEKPNTKELIFTGRRINGKEALSMGLINHCVPSGDAYHKALRVACGLSLKGSFGYKDGLASYQQRHGRRSYVLGSGWGRRMLWATTEHSRPS</sequence>
<dbReference type="InParanoid" id="A0A804LAA1"/>
<accession>A0A804LAA1</accession>
<name>A0A804LAA1_MUSAM</name>
<dbReference type="Proteomes" id="UP000012960">
    <property type="component" value="Unplaced"/>
</dbReference>
<gene>
    <name evidence="1" type="ORF">GSMUA_03760.1</name>
</gene>
<dbReference type="EMBL" id="HG996475">
    <property type="protein sequence ID" value="CAG1865252.1"/>
    <property type="molecule type" value="Genomic_DNA"/>
</dbReference>
<dbReference type="InterPro" id="IPR029045">
    <property type="entry name" value="ClpP/crotonase-like_dom_sf"/>
</dbReference>
<dbReference type="Gramene" id="Ma11_t21350.1">
    <property type="protein sequence ID" value="Ma11_p21350.1"/>
    <property type="gene ID" value="Ma11_g21350"/>
</dbReference>
<evidence type="ECO:0000313" key="2">
    <source>
        <dbReference type="EnsemblPlants" id="Ma11_p21350.1"/>
    </source>
</evidence>
<evidence type="ECO:0000313" key="3">
    <source>
        <dbReference type="Proteomes" id="UP000012960"/>
    </source>
</evidence>